<name>A0A8T2G8Z0_9BRAS</name>
<accession>A0A8T2G8Z0</accession>
<feature type="non-terminal residue" evidence="1">
    <location>
        <position position="29"/>
    </location>
</feature>
<sequence>MHAVDVTVSRVLERPSSRKKGRICRYVCG</sequence>
<protein>
    <submittedName>
        <fullName evidence="1">Uncharacterized protein</fullName>
    </submittedName>
</protein>
<proteinExistence type="predicted"/>
<keyword evidence="2" id="KW-1185">Reference proteome</keyword>
<reference evidence="1 2" key="1">
    <citation type="submission" date="2020-12" db="EMBL/GenBank/DDBJ databases">
        <title>Concerted genomic and epigenomic changes stabilize Arabidopsis allopolyploids.</title>
        <authorList>
            <person name="Chen Z."/>
        </authorList>
    </citation>
    <scope>NUCLEOTIDE SEQUENCE [LARGE SCALE GENOMIC DNA]</scope>
    <source>
        <strain evidence="1">Allo738</strain>
        <tissue evidence="1">Leaf</tissue>
    </source>
</reference>
<dbReference type="AlphaFoldDB" id="A0A8T2G8Z0"/>
<dbReference type="Proteomes" id="UP000694240">
    <property type="component" value="Chromosome 2"/>
</dbReference>
<evidence type="ECO:0000313" key="2">
    <source>
        <dbReference type="Proteomes" id="UP000694240"/>
    </source>
</evidence>
<organism evidence="1 2">
    <name type="scientific">Arabidopsis thaliana x Arabidopsis arenosa</name>
    <dbReference type="NCBI Taxonomy" id="1240361"/>
    <lineage>
        <taxon>Eukaryota</taxon>
        <taxon>Viridiplantae</taxon>
        <taxon>Streptophyta</taxon>
        <taxon>Embryophyta</taxon>
        <taxon>Tracheophyta</taxon>
        <taxon>Spermatophyta</taxon>
        <taxon>Magnoliopsida</taxon>
        <taxon>eudicotyledons</taxon>
        <taxon>Gunneridae</taxon>
        <taxon>Pentapetalae</taxon>
        <taxon>rosids</taxon>
        <taxon>malvids</taxon>
        <taxon>Brassicales</taxon>
        <taxon>Brassicaceae</taxon>
        <taxon>Camelineae</taxon>
        <taxon>Arabidopsis</taxon>
    </lineage>
</organism>
<dbReference type="EMBL" id="JAEFBK010000002">
    <property type="protein sequence ID" value="KAG7639771.1"/>
    <property type="molecule type" value="Genomic_DNA"/>
</dbReference>
<comment type="caution">
    <text evidence="1">The sequence shown here is derived from an EMBL/GenBank/DDBJ whole genome shotgun (WGS) entry which is preliminary data.</text>
</comment>
<evidence type="ECO:0000313" key="1">
    <source>
        <dbReference type="EMBL" id="KAG7639771.1"/>
    </source>
</evidence>
<gene>
    <name evidence="1" type="ORF">ISN45_At02g040470</name>
</gene>